<evidence type="ECO:0000256" key="7">
    <source>
        <dbReference type="SAM" id="Phobius"/>
    </source>
</evidence>
<feature type="transmembrane region" description="Helical" evidence="7">
    <location>
        <begin position="189"/>
        <end position="215"/>
    </location>
</feature>
<evidence type="ECO:0000256" key="1">
    <source>
        <dbReference type="ARBA" id="ARBA00004651"/>
    </source>
</evidence>
<evidence type="ECO:0000256" key="4">
    <source>
        <dbReference type="ARBA" id="ARBA00022692"/>
    </source>
</evidence>
<sequence>MRDTSTRPRLTAVGVTLAVGSAVCFGSAGPATKALTASGLSALEITQARMSVAAVLLLAFVGLTAPRRLVVRRAEWPLVVAFGVLAFCVNQSLYAVAVGRLPVGVALLLEYLSPVMVVLWVRFVRGTRLPGAVWLGVGAALVGLVLVGEVWAGFRLDLLGVLAGVGTAVALTARFLLSERGLRTRDPAALAALGTAIGAVALDVVSPVTSFPFAALGGEAVVAGARIPLWGLLCWLAVVSTVLAYLTGVSAQRYLPPTAASQLATLEVVVAGGFAALLLGERLSAAQVLGGAVILVGVLAAQVAVAGEARKLSN</sequence>
<evidence type="ECO:0000313" key="9">
    <source>
        <dbReference type="EMBL" id="MCS7476816.1"/>
    </source>
</evidence>
<proteinExistence type="inferred from homology"/>
<dbReference type="PANTHER" id="PTHR42920:SF11">
    <property type="entry name" value="INNER MEMBRANE PROTEIN YTFF"/>
    <property type="match status" value="1"/>
</dbReference>
<organism evidence="9 10">
    <name type="scientific">Umezawaea endophytica</name>
    <dbReference type="NCBI Taxonomy" id="1654476"/>
    <lineage>
        <taxon>Bacteria</taxon>
        <taxon>Bacillati</taxon>
        <taxon>Actinomycetota</taxon>
        <taxon>Actinomycetes</taxon>
        <taxon>Pseudonocardiales</taxon>
        <taxon>Pseudonocardiaceae</taxon>
        <taxon>Umezawaea</taxon>
    </lineage>
</organism>
<keyword evidence="5 7" id="KW-1133">Transmembrane helix</keyword>
<feature type="transmembrane region" description="Helical" evidence="7">
    <location>
        <begin position="50"/>
        <end position="66"/>
    </location>
</feature>
<comment type="similarity">
    <text evidence="2">Belongs to the EamA transporter family.</text>
</comment>
<dbReference type="Pfam" id="PF00892">
    <property type="entry name" value="EamA"/>
    <property type="match status" value="2"/>
</dbReference>
<evidence type="ECO:0000256" key="2">
    <source>
        <dbReference type="ARBA" id="ARBA00007362"/>
    </source>
</evidence>
<name>A0A9X2VHT0_9PSEU</name>
<feature type="transmembrane region" description="Helical" evidence="7">
    <location>
        <begin position="133"/>
        <end position="152"/>
    </location>
</feature>
<accession>A0A9X2VHT0</accession>
<dbReference type="InterPro" id="IPR051258">
    <property type="entry name" value="Diverse_Substrate_Transporter"/>
</dbReference>
<feature type="transmembrane region" description="Helical" evidence="7">
    <location>
        <begin position="78"/>
        <end position="97"/>
    </location>
</feature>
<evidence type="ECO:0000259" key="8">
    <source>
        <dbReference type="Pfam" id="PF00892"/>
    </source>
</evidence>
<evidence type="ECO:0000256" key="6">
    <source>
        <dbReference type="ARBA" id="ARBA00023136"/>
    </source>
</evidence>
<keyword evidence="6 7" id="KW-0472">Membrane</keyword>
<dbReference type="GO" id="GO:0005886">
    <property type="term" value="C:plasma membrane"/>
    <property type="evidence" value="ECO:0007669"/>
    <property type="project" value="UniProtKB-SubCell"/>
</dbReference>
<dbReference type="InterPro" id="IPR000620">
    <property type="entry name" value="EamA_dom"/>
</dbReference>
<comment type="caution">
    <text evidence="9">The sequence shown here is derived from an EMBL/GenBank/DDBJ whole genome shotgun (WGS) entry which is preliminary data.</text>
</comment>
<protein>
    <submittedName>
        <fullName evidence="9">DMT family transporter</fullName>
    </submittedName>
</protein>
<dbReference type="EMBL" id="JANYMP010000003">
    <property type="protein sequence ID" value="MCS7476816.1"/>
    <property type="molecule type" value="Genomic_DNA"/>
</dbReference>
<feature type="transmembrane region" description="Helical" evidence="7">
    <location>
        <begin position="227"/>
        <end position="247"/>
    </location>
</feature>
<dbReference type="InterPro" id="IPR037185">
    <property type="entry name" value="EmrE-like"/>
</dbReference>
<feature type="domain" description="EamA" evidence="8">
    <location>
        <begin position="14"/>
        <end position="147"/>
    </location>
</feature>
<gene>
    <name evidence="9" type="ORF">NZH93_08110</name>
</gene>
<feature type="transmembrane region" description="Helical" evidence="7">
    <location>
        <begin position="158"/>
        <end position="177"/>
    </location>
</feature>
<feature type="transmembrane region" description="Helical" evidence="7">
    <location>
        <begin position="103"/>
        <end position="121"/>
    </location>
</feature>
<evidence type="ECO:0000313" key="10">
    <source>
        <dbReference type="Proteomes" id="UP001141259"/>
    </source>
</evidence>
<reference evidence="9" key="1">
    <citation type="submission" date="2022-08" db="EMBL/GenBank/DDBJ databases">
        <authorList>
            <person name="Tistechok S."/>
            <person name="Samborskyy M."/>
            <person name="Roman I."/>
        </authorList>
    </citation>
    <scope>NUCLEOTIDE SEQUENCE</scope>
    <source>
        <strain evidence="9">DSM 103496</strain>
    </source>
</reference>
<evidence type="ECO:0000256" key="3">
    <source>
        <dbReference type="ARBA" id="ARBA00022475"/>
    </source>
</evidence>
<keyword evidence="10" id="KW-1185">Reference proteome</keyword>
<keyword evidence="4 7" id="KW-0812">Transmembrane</keyword>
<dbReference type="AlphaFoldDB" id="A0A9X2VHT0"/>
<dbReference type="PANTHER" id="PTHR42920">
    <property type="entry name" value="OS03G0707200 PROTEIN-RELATED"/>
    <property type="match status" value="1"/>
</dbReference>
<dbReference type="Proteomes" id="UP001141259">
    <property type="component" value="Unassembled WGS sequence"/>
</dbReference>
<dbReference type="RefSeq" id="WP_259622330.1">
    <property type="nucleotide sequence ID" value="NZ_JANYMP010000003.1"/>
</dbReference>
<feature type="transmembrane region" description="Helical" evidence="7">
    <location>
        <begin position="259"/>
        <end position="279"/>
    </location>
</feature>
<feature type="domain" description="EamA" evidence="8">
    <location>
        <begin position="159"/>
        <end position="299"/>
    </location>
</feature>
<evidence type="ECO:0000256" key="5">
    <source>
        <dbReference type="ARBA" id="ARBA00022989"/>
    </source>
</evidence>
<comment type="subcellular location">
    <subcellularLocation>
        <location evidence="1">Cell membrane</location>
        <topology evidence="1">Multi-pass membrane protein</topology>
    </subcellularLocation>
</comment>
<feature type="transmembrane region" description="Helical" evidence="7">
    <location>
        <begin position="285"/>
        <end position="306"/>
    </location>
</feature>
<dbReference type="SUPFAM" id="SSF103481">
    <property type="entry name" value="Multidrug resistance efflux transporter EmrE"/>
    <property type="match status" value="2"/>
</dbReference>
<keyword evidence="3" id="KW-1003">Cell membrane</keyword>